<keyword evidence="3" id="KW-1185">Reference proteome</keyword>
<sequence length="685" mass="74778">MQLLNPAVVLHRLSIGATLPSLTPSHRMLSSMVTQVDVCAQALAPAHESSIFEHPAVSQEPRDQENQGRIIDGHEATVSTSVPDLPSSPLPRQEPNLPPNQPPDATEPDVSQRPGNDGTSNTETRPSQETPSAVGIHSVPDPIENVWDYSVPIPGSRQKKRIYPKAPVEFGPWSQEQCHARFFFVKNELEALVNKHLDLHGLERRPVYTPRMVGTTPSTTFPSIVITCRKDDAKALQDLFRSRAEDRLYVGKGSTLSQLRSSLGKQREKDESIPRLRLVYYRTPTSTVTRRASEEPLTAYIGSSGAYCGGLIQYQDASATLGPSIDIDGMNAVLTVGHLFPSKGSADSSLVNDDEGPPSDGSDTSTLNDDDIESMDGLWEDDDEYDDFEEDDSPHPGRAEDNLPHERKLPGLPGPGKEKLAGRGPELWERVVPPADLSPSSPYLDWALARPILRRSLFSSRTNAVFPDGPDGRHVFLDQIRHQPPSHLASVYMVSGVRRIAHGQILFGSSFLPSFPGQDYCEAWTIILDNSDGLINGECGSIVIDRATNEVYGHVVGSDPLGHAYVVPLAYVLEQVKACFEAKHVGLASPAKASGSGHPPQQGYHPQQPSYAYQQPPPQQYGYQQQPPAQQQHHAHYPPQQPQPNYQTRPNGPPAPPSTPSSSARAPLTAMPSDIRIAAAGEKLC</sequence>
<feature type="region of interest" description="Disordered" evidence="1">
    <location>
        <begin position="345"/>
        <end position="422"/>
    </location>
</feature>
<dbReference type="PANTHER" id="PTHR48125">
    <property type="entry name" value="LP07818P1"/>
    <property type="match status" value="1"/>
</dbReference>
<feature type="region of interest" description="Disordered" evidence="1">
    <location>
        <begin position="589"/>
        <end position="685"/>
    </location>
</feature>
<feature type="compositionally biased region" description="Low complexity" evidence="1">
    <location>
        <begin position="596"/>
        <end position="632"/>
    </location>
</feature>
<proteinExistence type="predicted"/>
<dbReference type="OrthoDB" id="5865767at2759"/>
<protein>
    <submittedName>
        <fullName evidence="2">Uncharacterized protein</fullName>
    </submittedName>
</protein>
<evidence type="ECO:0000313" key="3">
    <source>
        <dbReference type="Proteomes" id="UP000717696"/>
    </source>
</evidence>
<dbReference type="AlphaFoldDB" id="A0A9P9D2L8"/>
<name>A0A9P9D2L8_9HYPO</name>
<dbReference type="EMBL" id="JAGMUU010000056">
    <property type="protein sequence ID" value="KAH7111489.1"/>
    <property type="molecule type" value="Genomic_DNA"/>
</dbReference>
<feature type="region of interest" description="Disordered" evidence="1">
    <location>
        <begin position="76"/>
        <end position="139"/>
    </location>
</feature>
<feature type="compositionally biased region" description="Low complexity" evidence="1">
    <location>
        <begin position="660"/>
        <end position="670"/>
    </location>
</feature>
<organism evidence="2 3">
    <name type="scientific">Dactylonectria estremocensis</name>
    <dbReference type="NCBI Taxonomy" id="1079267"/>
    <lineage>
        <taxon>Eukaryota</taxon>
        <taxon>Fungi</taxon>
        <taxon>Dikarya</taxon>
        <taxon>Ascomycota</taxon>
        <taxon>Pezizomycotina</taxon>
        <taxon>Sordariomycetes</taxon>
        <taxon>Hypocreomycetidae</taxon>
        <taxon>Hypocreales</taxon>
        <taxon>Nectriaceae</taxon>
        <taxon>Dactylonectria</taxon>
    </lineage>
</organism>
<feature type="compositionally biased region" description="Basic and acidic residues" evidence="1">
    <location>
        <begin position="393"/>
        <end position="409"/>
    </location>
</feature>
<feature type="compositionally biased region" description="Acidic residues" evidence="1">
    <location>
        <begin position="368"/>
        <end position="392"/>
    </location>
</feature>
<comment type="caution">
    <text evidence="2">The sequence shown here is derived from an EMBL/GenBank/DDBJ whole genome shotgun (WGS) entry which is preliminary data.</text>
</comment>
<dbReference type="PANTHER" id="PTHR48125:SF12">
    <property type="entry name" value="AT HOOK TRANSCRIPTION FACTOR FAMILY-RELATED"/>
    <property type="match status" value="1"/>
</dbReference>
<accession>A0A9P9D2L8</accession>
<reference evidence="2" key="1">
    <citation type="journal article" date="2021" name="Nat. Commun.">
        <title>Genetic determinants of endophytism in the Arabidopsis root mycobiome.</title>
        <authorList>
            <person name="Mesny F."/>
            <person name="Miyauchi S."/>
            <person name="Thiergart T."/>
            <person name="Pickel B."/>
            <person name="Atanasova L."/>
            <person name="Karlsson M."/>
            <person name="Huettel B."/>
            <person name="Barry K.W."/>
            <person name="Haridas S."/>
            <person name="Chen C."/>
            <person name="Bauer D."/>
            <person name="Andreopoulos W."/>
            <person name="Pangilinan J."/>
            <person name="LaButti K."/>
            <person name="Riley R."/>
            <person name="Lipzen A."/>
            <person name="Clum A."/>
            <person name="Drula E."/>
            <person name="Henrissat B."/>
            <person name="Kohler A."/>
            <person name="Grigoriev I.V."/>
            <person name="Martin F.M."/>
            <person name="Hacquard S."/>
        </authorList>
    </citation>
    <scope>NUCLEOTIDE SEQUENCE</scope>
    <source>
        <strain evidence="2">MPI-CAGE-AT-0021</strain>
    </source>
</reference>
<feature type="compositionally biased region" description="Polar residues" evidence="1">
    <location>
        <begin position="113"/>
        <end position="131"/>
    </location>
</feature>
<dbReference type="Proteomes" id="UP000717696">
    <property type="component" value="Unassembled WGS sequence"/>
</dbReference>
<gene>
    <name evidence="2" type="ORF">B0J13DRAFT_272324</name>
</gene>
<evidence type="ECO:0000256" key="1">
    <source>
        <dbReference type="SAM" id="MobiDB-lite"/>
    </source>
</evidence>
<evidence type="ECO:0000313" key="2">
    <source>
        <dbReference type="EMBL" id="KAH7111489.1"/>
    </source>
</evidence>